<organism evidence="3 4">
    <name type="scientific">Gymnopilus dilepis</name>
    <dbReference type="NCBI Taxonomy" id="231916"/>
    <lineage>
        <taxon>Eukaryota</taxon>
        <taxon>Fungi</taxon>
        <taxon>Dikarya</taxon>
        <taxon>Basidiomycota</taxon>
        <taxon>Agaricomycotina</taxon>
        <taxon>Agaricomycetes</taxon>
        <taxon>Agaricomycetidae</taxon>
        <taxon>Agaricales</taxon>
        <taxon>Agaricineae</taxon>
        <taxon>Hymenogastraceae</taxon>
        <taxon>Gymnopilus</taxon>
    </lineage>
</organism>
<protein>
    <submittedName>
        <fullName evidence="3">Uncharacterized protein</fullName>
    </submittedName>
</protein>
<evidence type="ECO:0000313" key="3">
    <source>
        <dbReference type="EMBL" id="PPQ65848.1"/>
    </source>
</evidence>
<comment type="caution">
    <text evidence="3">The sequence shown here is derived from an EMBL/GenBank/DDBJ whole genome shotgun (WGS) entry which is preliminary data.</text>
</comment>
<dbReference type="STRING" id="231916.A0A409VHW1"/>
<dbReference type="EMBL" id="NHYE01005644">
    <property type="protein sequence ID" value="PPQ65848.1"/>
    <property type="molecule type" value="Genomic_DNA"/>
</dbReference>
<accession>A0A409VHW1</accession>
<dbReference type="OrthoDB" id="2153847at2759"/>
<dbReference type="InParanoid" id="A0A409VHW1"/>
<dbReference type="AlphaFoldDB" id="A0A409VHW1"/>
<feature type="signal peptide" evidence="2">
    <location>
        <begin position="1"/>
        <end position="20"/>
    </location>
</feature>
<evidence type="ECO:0000256" key="1">
    <source>
        <dbReference type="SAM" id="MobiDB-lite"/>
    </source>
</evidence>
<gene>
    <name evidence="3" type="ORF">CVT26_000782</name>
</gene>
<evidence type="ECO:0000313" key="4">
    <source>
        <dbReference type="Proteomes" id="UP000284706"/>
    </source>
</evidence>
<name>A0A409VHW1_9AGAR</name>
<reference evidence="3 4" key="1">
    <citation type="journal article" date="2018" name="Evol. Lett.">
        <title>Horizontal gene cluster transfer increased hallucinogenic mushroom diversity.</title>
        <authorList>
            <person name="Reynolds H.T."/>
            <person name="Vijayakumar V."/>
            <person name="Gluck-Thaler E."/>
            <person name="Korotkin H.B."/>
            <person name="Matheny P.B."/>
            <person name="Slot J.C."/>
        </authorList>
    </citation>
    <scope>NUCLEOTIDE SEQUENCE [LARGE SCALE GENOMIC DNA]</scope>
    <source>
        <strain evidence="3 4">SRW20</strain>
    </source>
</reference>
<keyword evidence="4" id="KW-1185">Reference proteome</keyword>
<dbReference type="Proteomes" id="UP000284706">
    <property type="component" value="Unassembled WGS sequence"/>
</dbReference>
<proteinExistence type="predicted"/>
<keyword evidence="2" id="KW-0732">Signal</keyword>
<feature type="region of interest" description="Disordered" evidence="1">
    <location>
        <begin position="174"/>
        <end position="195"/>
    </location>
</feature>
<evidence type="ECO:0000256" key="2">
    <source>
        <dbReference type="SAM" id="SignalP"/>
    </source>
</evidence>
<sequence length="353" mass="35196">MFSNLLTVISIACTFSSTLSAPIRREVPQEHSHNQFLDTVRTSLNLNNPDNILDPVFGLLGNAAAAQGAGKITDLDCLQQATADQAFTNAKAAGDVNGQVAALIYRALERNTGKVGLASNACTSLKAVNPEIAAIQQHQDPASANAASVNKAIVLELAKQIAAVGGNPQDALKSGTFAPGNVNDPTGKGNSCDTEDDQEGCIFSQNLLVEDATADEINAAVSGSAATSASSASSASGNSANSGSDSQAVSAASSAAAPAATEAAASPASASGNLQKFTGALGGAVAPPVSSGGKGFVVSGESDSFLNLSAAVGRSCDVQHNQCANIANSAAGRASSLTVGQCDQQDTQCRAAN</sequence>
<feature type="chain" id="PRO_5019015368" evidence="2">
    <location>
        <begin position="21"/>
        <end position="353"/>
    </location>
</feature>